<dbReference type="Proteomes" id="UP001500831">
    <property type="component" value="Unassembled WGS sequence"/>
</dbReference>
<keyword evidence="3" id="KW-1185">Reference proteome</keyword>
<dbReference type="InterPro" id="IPR011010">
    <property type="entry name" value="DNA_brk_join_enz"/>
</dbReference>
<reference evidence="3" key="1">
    <citation type="journal article" date="2019" name="Int. J. Syst. Evol. Microbiol.">
        <title>The Global Catalogue of Microorganisms (GCM) 10K type strain sequencing project: providing services to taxonomists for standard genome sequencing and annotation.</title>
        <authorList>
            <consortium name="The Broad Institute Genomics Platform"/>
            <consortium name="The Broad Institute Genome Sequencing Center for Infectious Disease"/>
            <person name="Wu L."/>
            <person name="Ma J."/>
        </authorList>
    </citation>
    <scope>NUCLEOTIDE SEQUENCE [LARGE SCALE GENOMIC DNA]</scope>
    <source>
        <strain evidence="3">JCM 6242</strain>
    </source>
</reference>
<name>A0ABP6I9N7_9ACTN</name>
<evidence type="ECO:0000256" key="1">
    <source>
        <dbReference type="SAM" id="MobiDB-lite"/>
    </source>
</evidence>
<accession>A0ABP6I9N7</accession>
<evidence type="ECO:0008006" key="4">
    <source>
        <dbReference type="Google" id="ProtNLM"/>
    </source>
</evidence>
<feature type="region of interest" description="Disordered" evidence="1">
    <location>
        <begin position="1"/>
        <end position="48"/>
    </location>
</feature>
<protein>
    <recommendedName>
        <fullName evidence="4">Integrase</fullName>
    </recommendedName>
</protein>
<gene>
    <name evidence="2" type="ORF">GCM10010517_10540</name>
</gene>
<dbReference type="SUPFAM" id="SSF56349">
    <property type="entry name" value="DNA breaking-rejoining enzymes"/>
    <property type="match status" value="1"/>
</dbReference>
<evidence type="ECO:0000313" key="3">
    <source>
        <dbReference type="Proteomes" id="UP001500831"/>
    </source>
</evidence>
<comment type="caution">
    <text evidence="2">The sequence shown here is derived from an EMBL/GenBank/DDBJ whole genome shotgun (WGS) entry which is preliminary data.</text>
</comment>
<evidence type="ECO:0000313" key="2">
    <source>
        <dbReference type="EMBL" id="GAA2852786.1"/>
    </source>
</evidence>
<proteinExistence type="predicted"/>
<dbReference type="EMBL" id="BAAAVI010000005">
    <property type="protein sequence ID" value="GAA2852786.1"/>
    <property type="molecule type" value="Genomic_DNA"/>
</dbReference>
<organism evidence="2 3">
    <name type="scientific">Streptosporangium fragile</name>
    <dbReference type="NCBI Taxonomy" id="46186"/>
    <lineage>
        <taxon>Bacteria</taxon>
        <taxon>Bacillati</taxon>
        <taxon>Actinomycetota</taxon>
        <taxon>Actinomycetes</taxon>
        <taxon>Streptosporangiales</taxon>
        <taxon>Streptosporangiaceae</taxon>
        <taxon>Streptosporangium</taxon>
    </lineage>
</organism>
<sequence length="76" mass="8109">MSGPDGFSRHRAGPVPYGLRHGRRTWMNDGGIKQAPRAGRMGHEGPSASAVYGHITERVRSGLSGLPTGLWEEGLA</sequence>